<evidence type="ECO:0000313" key="2">
    <source>
        <dbReference type="Proteomes" id="UP000639973"/>
    </source>
</evidence>
<dbReference type="RefSeq" id="WP_188972062.1">
    <property type="nucleotide sequence ID" value="NZ_BMOL01000010.1"/>
</dbReference>
<evidence type="ECO:0000313" key="1">
    <source>
        <dbReference type="EMBL" id="GGL84569.1"/>
    </source>
</evidence>
<reference evidence="2" key="1">
    <citation type="journal article" date="2019" name="Int. J. Syst. Evol. Microbiol.">
        <title>The Global Catalogue of Microorganisms (GCM) 10K type strain sequencing project: providing services to taxonomists for standard genome sequencing and annotation.</title>
        <authorList>
            <consortium name="The Broad Institute Genomics Platform"/>
            <consortium name="The Broad Institute Genome Sequencing Center for Infectious Disease"/>
            <person name="Wu L."/>
            <person name="Ma J."/>
        </authorList>
    </citation>
    <scope>NUCLEOTIDE SEQUENCE [LARGE SCALE GENOMIC DNA]</scope>
    <source>
        <strain evidence="2">JCM 15442</strain>
    </source>
</reference>
<dbReference type="Gene3D" id="1.20.120.450">
    <property type="entry name" value="dinb family like domain"/>
    <property type="match status" value="1"/>
</dbReference>
<dbReference type="SUPFAM" id="SSF109854">
    <property type="entry name" value="DinB/YfiT-like putative metalloenzymes"/>
    <property type="match status" value="1"/>
</dbReference>
<accession>A0ABQ2GBI6</accession>
<evidence type="ECO:0008006" key="3">
    <source>
        <dbReference type="Google" id="ProtNLM"/>
    </source>
</evidence>
<dbReference type="Proteomes" id="UP000639973">
    <property type="component" value="Unassembled WGS sequence"/>
</dbReference>
<gene>
    <name evidence="1" type="ORF">GCM10010840_23030</name>
</gene>
<sequence>MSPVLDPVSRDELLMALDGAAREIGHYFAGLDAAVFLDGTLDQWAPAHHLDHLIRSNGPVAGGLGVARARLQALPPQHRPRNYAEVRNSYHAVLATGARASGRWLPQPEGTQAALVERYRASLDALAQALEGWADPELDAWAMPHPALGVLSVREMLLFTLMHNWHHEGGVRARLGHAAQEAAHADEVVPHAAGGGQ</sequence>
<comment type="caution">
    <text evidence="1">The sequence shown here is derived from an EMBL/GenBank/DDBJ whole genome shotgun (WGS) entry which is preliminary data.</text>
</comment>
<proteinExistence type="predicted"/>
<keyword evidence="2" id="KW-1185">Reference proteome</keyword>
<dbReference type="InterPro" id="IPR034660">
    <property type="entry name" value="DinB/YfiT-like"/>
</dbReference>
<organism evidence="1 2">
    <name type="scientific">Deinococcus aerolatus</name>
    <dbReference type="NCBI Taxonomy" id="522487"/>
    <lineage>
        <taxon>Bacteria</taxon>
        <taxon>Thermotogati</taxon>
        <taxon>Deinococcota</taxon>
        <taxon>Deinococci</taxon>
        <taxon>Deinococcales</taxon>
        <taxon>Deinococcaceae</taxon>
        <taxon>Deinococcus</taxon>
    </lineage>
</organism>
<dbReference type="EMBL" id="BMOL01000010">
    <property type="protein sequence ID" value="GGL84569.1"/>
    <property type="molecule type" value="Genomic_DNA"/>
</dbReference>
<name>A0ABQ2GBI6_9DEIO</name>
<protein>
    <recommendedName>
        <fullName evidence="3">DinB-like domain-containing protein</fullName>
    </recommendedName>
</protein>